<name>A0A8D8Z1A7_9HEMI</name>
<proteinExistence type="predicted"/>
<evidence type="ECO:0000259" key="1">
    <source>
        <dbReference type="PROSITE" id="PS00028"/>
    </source>
</evidence>
<reference evidence="2" key="1">
    <citation type="submission" date="2021-05" db="EMBL/GenBank/DDBJ databases">
        <authorList>
            <person name="Alioto T."/>
            <person name="Alioto T."/>
            <person name="Gomez Garrido J."/>
        </authorList>
    </citation>
    <scope>NUCLEOTIDE SEQUENCE</scope>
</reference>
<dbReference type="PANTHER" id="PTHR31912:SF34">
    <property type="entry name" value="NOTOCHORD-RELATED PROTEIN"/>
    <property type="match status" value="1"/>
</dbReference>
<dbReference type="AlphaFoldDB" id="A0A8D8Z1A7"/>
<dbReference type="PROSITE" id="PS00028">
    <property type="entry name" value="ZINC_FINGER_C2H2_1"/>
    <property type="match status" value="1"/>
</dbReference>
<protein>
    <recommendedName>
        <fullName evidence="1">C2H2-type domain-containing protein</fullName>
    </recommendedName>
</protein>
<feature type="domain" description="C2H2-type" evidence="1">
    <location>
        <begin position="37"/>
        <end position="60"/>
    </location>
</feature>
<dbReference type="EMBL" id="HBUF01222809">
    <property type="protein sequence ID" value="CAG6670183.1"/>
    <property type="molecule type" value="Transcribed_RNA"/>
</dbReference>
<dbReference type="PANTHER" id="PTHR31912">
    <property type="entry name" value="IP13529P"/>
    <property type="match status" value="1"/>
</dbReference>
<dbReference type="InterPro" id="IPR013087">
    <property type="entry name" value="Znf_C2H2_type"/>
</dbReference>
<dbReference type="SMART" id="SM00355">
    <property type="entry name" value="ZnF_C2H2"/>
    <property type="match status" value="2"/>
</dbReference>
<sequence>MFHCKKCTGSFRSAKLLIDHIRYACSACSLSCPPFFCGEGNCVCYFKSVWSLKRHILSKHSSSEETILSTSSMSQIDPFHLETPVNDADGSVQEYTFEHSVLNFLSQMYRNPQIPRNSVQSITLAVQNLISEYNNILHRSVFENDISFDTVSSNGLMCLKSVNSEYKRFKIFQEQGTLIMPVEITVGTRLDYKHCLGKTLQKQVHCTIQIIPLKDVLMRFFSMKGVLSDTIAHLRRLSNSDSPFTNITQGSVWAQMKNTFNYDPLVLQLPMIVYYDDFESNNPLGSHNVIQKLGGLYVSLPCLPKQYVSLLSNILLFAVFHASDRSTLGNKVVFHNAIEQLNVLQKDGIVVKYNDYDVVLKFRVVCITGDNLGLNGILGFVENFNASYCCRICCASKEERQKYFYEKPELLRTKRTYLDQLSLKESVSITGVKEPCAWLSLKGFDPFENVAVDVLHDYLEGCCRYVMTFVVTYLLHTSSLVRFDILEKRIQSFDFGPDNSSKPVNALCLGTNSKVSVRTSASEMLTLVRYFALIIGDHVPTDDDVWEVFLQLRKVLNLVLTHTVFRDNIPYLENAISELCSGFLTVSKSPLPPKFHFLTHYPRMFLKYGPLTQIWTMRFEAKHKVMKVAARASSNKMNICKTIAIRNQLSLNGLFRDEEPFNFQETGLKRKISTTISLKMKDLFSVSDSFDKTHWSIKWVKINGVLFKEFSVILVDIDVASENPVFAQVINLFVEDSSKKILFYAHQFKTSDFDPHYFAFQVCPTYEPVLVKFDDLYQPAVPHTLSEVQNRLYITSRE</sequence>
<organism evidence="2">
    <name type="scientific">Cacopsylla melanoneura</name>
    <dbReference type="NCBI Taxonomy" id="428564"/>
    <lineage>
        <taxon>Eukaryota</taxon>
        <taxon>Metazoa</taxon>
        <taxon>Ecdysozoa</taxon>
        <taxon>Arthropoda</taxon>
        <taxon>Hexapoda</taxon>
        <taxon>Insecta</taxon>
        <taxon>Pterygota</taxon>
        <taxon>Neoptera</taxon>
        <taxon>Paraneoptera</taxon>
        <taxon>Hemiptera</taxon>
        <taxon>Sternorrhyncha</taxon>
        <taxon>Psylloidea</taxon>
        <taxon>Psyllidae</taxon>
        <taxon>Psyllinae</taxon>
        <taxon>Cacopsylla</taxon>
    </lineage>
</organism>
<evidence type="ECO:0000313" key="2">
    <source>
        <dbReference type="EMBL" id="CAG6738887.1"/>
    </source>
</evidence>
<dbReference type="EMBL" id="HBUF01410136">
    <property type="protein sequence ID" value="CAG6738887.1"/>
    <property type="molecule type" value="Transcribed_RNA"/>
</dbReference>
<accession>A0A8D8Z1A7</accession>